<dbReference type="KEGG" id="fiy:BN1229_v1_2288"/>
<dbReference type="AlphaFoldDB" id="A0A0D6JGS5"/>
<dbReference type="EMBL" id="LN829119">
    <property type="protein sequence ID" value="CPR19716.1"/>
    <property type="molecule type" value="Genomic_DNA"/>
</dbReference>
<sequence length="118" mass="13681">MTRRLALFPVFLWMAEALNTQNQLACFEPPPPWPFLNKHHVRPFNRTVNGPLEALNRRNFSANRLNRKNEFHALPSRDNTQIVKFGGSGTVFPIRQQEKILRVTVPQRAQVGIFFASR</sequence>
<reference evidence="2" key="1">
    <citation type="submission" date="2015-02" db="EMBL/GenBank/DDBJ databases">
        <authorList>
            <person name="Chooi Y.-H."/>
        </authorList>
    </citation>
    <scope>NUCLEOTIDE SEQUENCE [LARGE SCALE GENOMIC DNA]</scope>
    <source>
        <strain evidence="2">strain Y</strain>
    </source>
</reference>
<protein>
    <submittedName>
        <fullName evidence="1">Uncharacterized protein</fullName>
    </submittedName>
</protein>
<gene>
    <name evidence="1" type="ORF">YBN1229_v1_2288</name>
</gene>
<dbReference type="KEGG" id="fil:BN1229_v1_2288"/>
<keyword evidence="2" id="KW-1185">Reference proteome</keyword>
<dbReference type="Proteomes" id="UP000033187">
    <property type="component" value="Chromosome 1"/>
</dbReference>
<proteinExistence type="predicted"/>
<organism evidence="1 2">
    <name type="scientific">Candidatus Filomicrobium marinum</name>
    <dbReference type="NCBI Taxonomy" id="1608628"/>
    <lineage>
        <taxon>Bacteria</taxon>
        <taxon>Pseudomonadati</taxon>
        <taxon>Pseudomonadota</taxon>
        <taxon>Alphaproteobacteria</taxon>
        <taxon>Hyphomicrobiales</taxon>
        <taxon>Hyphomicrobiaceae</taxon>
        <taxon>Filomicrobium</taxon>
    </lineage>
</organism>
<evidence type="ECO:0000313" key="1">
    <source>
        <dbReference type="EMBL" id="CPR19716.1"/>
    </source>
</evidence>
<accession>A0A0D6JGS5</accession>
<name>A0A0D6JGS5_9HYPH</name>
<evidence type="ECO:0000313" key="2">
    <source>
        <dbReference type="Proteomes" id="UP000033187"/>
    </source>
</evidence>